<keyword evidence="2" id="KW-1185">Reference proteome</keyword>
<protein>
    <submittedName>
        <fullName evidence="1">Uncharacterized protein</fullName>
    </submittedName>
</protein>
<name>A0ACC0C6S4_CATRO</name>
<organism evidence="1 2">
    <name type="scientific">Catharanthus roseus</name>
    <name type="common">Madagascar periwinkle</name>
    <name type="synonym">Vinca rosea</name>
    <dbReference type="NCBI Taxonomy" id="4058"/>
    <lineage>
        <taxon>Eukaryota</taxon>
        <taxon>Viridiplantae</taxon>
        <taxon>Streptophyta</taxon>
        <taxon>Embryophyta</taxon>
        <taxon>Tracheophyta</taxon>
        <taxon>Spermatophyta</taxon>
        <taxon>Magnoliopsida</taxon>
        <taxon>eudicotyledons</taxon>
        <taxon>Gunneridae</taxon>
        <taxon>Pentapetalae</taxon>
        <taxon>asterids</taxon>
        <taxon>lamiids</taxon>
        <taxon>Gentianales</taxon>
        <taxon>Apocynaceae</taxon>
        <taxon>Rauvolfioideae</taxon>
        <taxon>Vinceae</taxon>
        <taxon>Catharanthinae</taxon>
        <taxon>Catharanthus</taxon>
    </lineage>
</organism>
<dbReference type="Proteomes" id="UP001060085">
    <property type="component" value="Linkage Group LG01"/>
</dbReference>
<proteinExistence type="predicted"/>
<gene>
    <name evidence="1" type="ORF">M9H77_01816</name>
</gene>
<evidence type="ECO:0000313" key="1">
    <source>
        <dbReference type="EMBL" id="KAI5680589.1"/>
    </source>
</evidence>
<reference evidence="2" key="1">
    <citation type="journal article" date="2023" name="Nat. Plants">
        <title>Single-cell RNA sequencing provides a high-resolution roadmap for understanding the multicellular compartmentation of specialized metabolism.</title>
        <authorList>
            <person name="Sun S."/>
            <person name="Shen X."/>
            <person name="Li Y."/>
            <person name="Li Y."/>
            <person name="Wang S."/>
            <person name="Li R."/>
            <person name="Zhang H."/>
            <person name="Shen G."/>
            <person name="Guo B."/>
            <person name="Wei J."/>
            <person name="Xu J."/>
            <person name="St-Pierre B."/>
            <person name="Chen S."/>
            <person name="Sun C."/>
        </authorList>
    </citation>
    <scope>NUCLEOTIDE SEQUENCE [LARGE SCALE GENOMIC DNA]</scope>
</reference>
<evidence type="ECO:0000313" key="2">
    <source>
        <dbReference type="Proteomes" id="UP001060085"/>
    </source>
</evidence>
<dbReference type="EMBL" id="CM044701">
    <property type="protein sequence ID" value="KAI5680589.1"/>
    <property type="molecule type" value="Genomic_DNA"/>
</dbReference>
<sequence length="133" mass="15547">MLVRGGQDNNDESDEDDEGNEGQEAMNKTYRREMRQKKRQERVEEGQSSRSIFQLMDMIASFQASMNSRFDALDGMISDIQERKTNEAIEKDKKGMHKRSLKGNLQRSKRSLKPTRFYEDEENKLKTLKKAHG</sequence>
<accession>A0ACC0C6S4</accession>
<comment type="caution">
    <text evidence="1">The sequence shown here is derived from an EMBL/GenBank/DDBJ whole genome shotgun (WGS) entry which is preliminary data.</text>
</comment>